<gene>
    <name evidence="1" type="primary">cmdD</name>
    <name evidence="1" type="ORF">AWB66_00990</name>
</gene>
<dbReference type="SUPFAM" id="SSF53335">
    <property type="entry name" value="S-adenosyl-L-methionine-dependent methyltransferases"/>
    <property type="match status" value="1"/>
</dbReference>
<dbReference type="GO" id="GO:0009312">
    <property type="term" value="P:oligosaccharide biosynthetic process"/>
    <property type="evidence" value="ECO:0007669"/>
    <property type="project" value="InterPro"/>
</dbReference>
<sequence>MSAEPDAQRYFDGLYERSDDPWLLRERWYESRKRALTLAMLPDAHYARAYEPGCATGELTAELAPRCDALLAADLSADAVTLARRRVAHLSNVKIEQRAIPDDWPDGRFDLIVISELAYYLDESQLARLAARIESSLAPGGTIIACHWRQPIEGWPHSGDFVHAELRATLPLARLSHYQDEDVLLDVWSSNAASVHRREAR</sequence>
<dbReference type="GO" id="GO:0008757">
    <property type="term" value="F:S-adenosylmethionine-dependent methyltransferase activity"/>
    <property type="evidence" value="ECO:0007669"/>
    <property type="project" value="InterPro"/>
</dbReference>
<dbReference type="RefSeq" id="WP_087629160.1">
    <property type="nucleotide sequence ID" value="NZ_FCNZ02000003.1"/>
</dbReference>
<dbReference type="Pfam" id="PF05401">
    <property type="entry name" value="NodS"/>
    <property type="match status" value="1"/>
</dbReference>
<dbReference type="InterPro" id="IPR029063">
    <property type="entry name" value="SAM-dependent_MTases_sf"/>
</dbReference>
<comment type="caution">
    <text evidence="1">The sequence shown here is derived from an EMBL/GenBank/DDBJ whole genome shotgun (WGS) entry which is preliminary data.</text>
</comment>
<evidence type="ECO:0000313" key="2">
    <source>
        <dbReference type="Proteomes" id="UP000054717"/>
    </source>
</evidence>
<dbReference type="Proteomes" id="UP000054717">
    <property type="component" value="Unassembled WGS sequence"/>
</dbReference>
<keyword evidence="2" id="KW-1185">Reference proteome</keyword>
<protein>
    <submittedName>
        <fullName evidence="1">Chondramide synthase cmdD</fullName>
    </submittedName>
</protein>
<dbReference type="PANTHER" id="PTHR43861:SF1">
    <property type="entry name" value="TRANS-ACONITATE 2-METHYLTRANSFERASE"/>
    <property type="match status" value="1"/>
</dbReference>
<evidence type="ECO:0000313" key="1">
    <source>
        <dbReference type="EMBL" id="SAL20010.1"/>
    </source>
</evidence>
<dbReference type="CDD" id="cd02440">
    <property type="entry name" value="AdoMet_MTases"/>
    <property type="match status" value="1"/>
</dbReference>
<organism evidence="1 2">
    <name type="scientific">Caballeronia telluris</name>
    <dbReference type="NCBI Taxonomy" id="326475"/>
    <lineage>
        <taxon>Bacteria</taxon>
        <taxon>Pseudomonadati</taxon>
        <taxon>Pseudomonadota</taxon>
        <taxon>Betaproteobacteria</taxon>
        <taxon>Burkholderiales</taxon>
        <taxon>Burkholderiaceae</taxon>
        <taxon>Caballeronia</taxon>
    </lineage>
</organism>
<name>A0A158FLL0_9BURK</name>
<dbReference type="AlphaFoldDB" id="A0A158FLL0"/>
<dbReference type="STRING" id="326475.AWB66_00990"/>
<dbReference type="InterPro" id="IPR008715">
    <property type="entry name" value="SAM-MeTfrase_NodS-like"/>
</dbReference>
<dbReference type="PANTHER" id="PTHR43861">
    <property type="entry name" value="TRANS-ACONITATE 2-METHYLTRANSFERASE-RELATED"/>
    <property type="match status" value="1"/>
</dbReference>
<dbReference type="Gene3D" id="3.40.50.150">
    <property type="entry name" value="Vaccinia Virus protein VP39"/>
    <property type="match status" value="1"/>
</dbReference>
<proteinExistence type="predicted"/>
<reference evidence="1" key="1">
    <citation type="submission" date="2016-01" db="EMBL/GenBank/DDBJ databases">
        <authorList>
            <person name="Peeters Charlotte."/>
        </authorList>
    </citation>
    <scope>NUCLEOTIDE SEQUENCE</scope>
    <source>
        <strain evidence="1">LMG 22936</strain>
    </source>
</reference>
<dbReference type="EMBL" id="FCNZ02000003">
    <property type="protein sequence ID" value="SAL20010.1"/>
    <property type="molecule type" value="Genomic_DNA"/>
</dbReference>
<accession>A0A158FLL0</accession>